<organism evidence="2 3">
    <name type="scientific">Aristolochia fimbriata</name>
    <name type="common">White veined hardy Dutchman's pipe vine</name>
    <dbReference type="NCBI Taxonomy" id="158543"/>
    <lineage>
        <taxon>Eukaryota</taxon>
        <taxon>Viridiplantae</taxon>
        <taxon>Streptophyta</taxon>
        <taxon>Embryophyta</taxon>
        <taxon>Tracheophyta</taxon>
        <taxon>Spermatophyta</taxon>
        <taxon>Magnoliopsida</taxon>
        <taxon>Magnoliidae</taxon>
        <taxon>Piperales</taxon>
        <taxon>Aristolochiaceae</taxon>
        <taxon>Aristolochia</taxon>
    </lineage>
</organism>
<evidence type="ECO:0000256" key="1">
    <source>
        <dbReference type="SAM" id="MobiDB-lite"/>
    </source>
</evidence>
<evidence type="ECO:0000313" key="3">
    <source>
        <dbReference type="Proteomes" id="UP000825729"/>
    </source>
</evidence>
<protein>
    <submittedName>
        <fullName evidence="2">Uncharacterized protein</fullName>
    </submittedName>
</protein>
<dbReference type="Proteomes" id="UP000825729">
    <property type="component" value="Unassembled WGS sequence"/>
</dbReference>
<gene>
    <name evidence="2" type="ORF">H6P81_015730</name>
</gene>
<reference evidence="2 3" key="1">
    <citation type="submission" date="2021-07" db="EMBL/GenBank/DDBJ databases">
        <title>The Aristolochia fimbriata genome: insights into angiosperm evolution, floral development and chemical biosynthesis.</title>
        <authorList>
            <person name="Jiao Y."/>
        </authorList>
    </citation>
    <scope>NUCLEOTIDE SEQUENCE [LARGE SCALE GENOMIC DNA]</scope>
    <source>
        <strain evidence="2">IBCAS-2021</strain>
        <tissue evidence="2">Leaf</tissue>
    </source>
</reference>
<dbReference type="EMBL" id="JAINDJ010000006">
    <property type="protein sequence ID" value="KAG9444390.1"/>
    <property type="molecule type" value="Genomic_DNA"/>
</dbReference>
<feature type="region of interest" description="Disordered" evidence="1">
    <location>
        <begin position="1"/>
        <end position="91"/>
    </location>
</feature>
<proteinExistence type="predicted"/>
<evidence type="ECO:0000313" key="2">
    <source>
        <dbReference type="EMBL" id="KAG9444390.1"/>
    </source>
</evidence>
<feature type="compositionally biased region" description="Polar residues" evidence="1">
    <location>
        <begin position="61"/>
        <end position="73"/>
    </location>
</feature>
<accession>A0AAV7E6C6</accession>
<name>A0AAV7E6C6_ARIFI</name>
<keyword evidence="3" id="KW-1185">Reference proteome</keyword>
<dbReference type="AlphaFoldDB" id="A0AAV7E6C6"/>
<comment type="caution">
    <text evidence="2">The sequence shown here is derived from an EMBL/GenBank/DDBJ whole genome shotgun (WGS) entry which is preliminary data.</text>
</comment>
<sequence length="104" mass="11043">MDMPNIEVPESGNFTDHVEGTAPSPGKETGQVENVSDVVEVNGSSDGFSNKSSSGEVVSPVTASDSRKSNVSNKLGAERGDRVKIAKMPTNQTERKVLPIVDRK</sequence>
<feature type="compositionally biased region" description="Low complexity" evidence="1">
    <location>
        <begin position="43"/>
        <end position="55"/>
    </location>
</feature>